<evidence type="ECO:0000313" key="3">
    <source>
        <dbReference type="Proteomes" id="UP000623687"/>
    </source>
</evidence>
<evidence type="ECO:0000256" key="1">
    <source>
        <dbReference type="SAM" id="SignalP"/>
    </source>
</evidence>
<dbReference type="AlphaFoldDB" id="A0A8H7DNG7"/>
<dbReference type="EMBL" id="JACETU010000007">
    <property type="protein sequence ID" value="KAF7424674.1"/>
    <property type="molecule type" value="Genomic_DNA"/>
</dbReference>
<keyword evidence="3" id="KW-1185">Reference proteome</keyword>
<dbReference type="Proteomes" id="UP000623687">
    <property type="component" value="Unassembled WGS sequence"/>
</dbReference>
<feature type="chain" id="PRO_5034836867" evidence="1">
    <location>
        <begin position="19"/>
        <end position="148"/>
    </location>
</feature>
<dbReference type="VEuPathDB" id="FungiDB:PC9H_009985"/>
<sequence length="148" mass="16692">MSWRFAVGLTGCCCFLGALHLDTRRACVFYSYRNETDAEYQFDKDFLKATPELSRPTSGAEDIVQFTGCMDRANYPSQLNPEDEDGVYHNLDGDNATDLSGRRCEAFEWYVECLQPASGQLAVRCRRIVRDVERKEPGKEEDGGNDAA</sequence>
<protein>
    <submittedName>
        <fullName evidence="2">Uncharacterized protein</fullName>
    </submittedName>
</protein>
<dbReference type="RefSeq" id="XP_036628868.1">
    <property type="nucleotide sequence ID" value="XM_036779479.1"/>
</dbReference>
<feature type="signal peptide" evidence="1">
    <location>
        <begin position="1"/>
        <end position="18"/>
    </location>
</feature>
<dbReference type="OrthoDB" id="3044029at2759"/>
<accession>A0A8H7DNG7</accession>
<reference evidence="2" key="1">
    <citation type="submission" date="2019-07" db="EMBL/GenBank/DDBJ databases">
        <authorList>
            <person name="Palmer J.M."/>
        </authorList>
    </citation>
    <scope>NUCLEOTIDE SEQUENCE</scope>
    <source>
        <strain evidence="2">PC9</strain>
    </source>
</reference>
<proteinExistence type="predicted"/>
<comment type="caution">
    <text evidence="2">The sequence shown here is derived from an EMBL/GenBank/DDBJ whole genome shotgun (WGS) entry which is preliminary data.</text>
</comment>
<name>A0A8H7DNG7_PLEOS</name>
<evidence type="ECO:0000313" key="2">
    <source>
        <dbReference type="EMBL" id="KAF7424674.1"/>
    </source>
</evidence>
<keyword evidence="1" id="KW-0732">Signal</keyword>
<organism evidence="2 3">
    <name type="scientific">Pleurotus ostreatus</name>
    <name type="common">Oyster mushroom</name>
    <name type="synonym">White-rot fungus</name>
    <dbReference type="NCBI Taxonomy" id="5322"/>
    <lineage>
        <taxon>Eukaryota</taxon>
        <taxon>Fungi</taxon>
        <taxon>Dikarya</taxon>
        <taxon>Basidiomycota</taxon>
        <taxon>Agaricomycotina</taxon>
        <taxon>Agaricomycetes</taxon>
        <taxon>Agaricomycetidae</taxon>
        <taxon>Agaricales</taxon>
        <taxon>Pleurotineae</taxon>
        <taxon>Pleurotaceae</taxon>
        <taxon>Pleurotus</taxon>
    </lineage>
</organism>
<dbReference type="GeneID" id="59379803"/>
<gene>
    <name evidence="2" type="ORF">PC9H_009985</name>
</gene>